<dbReference type="AlphaFoldDB" id="S9S9F8"/>
<sequence>MILVLIPLQVLSGGLTARDSMSELVQDLMLIAPNTHFVTLAQSILYRGAGFEVVWPELLALFVIGSGFFGATLWYFRKAMTNMA</sequence>
<dbReference type="Proteomes" id="UP000015350">
    <property type="component" value="Unassembled WGS sequence"/>
</dbReference>
<gene>
    <name evidence="2" type="ORF">K678_11443</name>
</gene>
<feature type="transmembrane region" description="Helical" evidence="1">
    <location>
        <begin position="58"/>
        <end position="76"/>
    </location>
</feature>
<dbReference type="eggNOG" id="COG0842">
    <property type="taxonomic scope" value="Bacteria"/>
</dbReference>
<accession>S9S9F8</accession>
<keyword evidence="1" id="KW-1133">Transmembrane helix</keyword>
<evidence type="ECO:0000313" key="2">
    <source>
        <dbReference type="EMBL" id="EPY01334.1"/>
    </source>
</evidence>
<comment type="caution">
    <text evidence="2">The sequence shown here is derived from an EMBL/GenBank/DDBJ whole genome shotgun (WGS) entry which is preliminary data.</text>
</comment>
<dbReference type="RefSeq" id="WP_021132601.1">
    <property type="nucleotide sequence ID" value="NZ_AQPH01000043.1"/>
</dbReference>
<protein>
    <submittedName>
        <fullName evidence="2">Inner membrane transport permease YhhJ,putative</fullName>
    </submittedName>
</protein>
<keyword evidence="1" id="KW-0812">Transmembrane</keyword>
<name>S9S9F8_MAGFU</name>
<dbReference type="STRING" id="1316936.K678_11443"/>
<keyword evidence="1" id="KW-0472">Membrane</keyword>
<evidence type="ECO:0000256" key="1">
    <source>
        <dbReference type="SAM" id="Phobius"/>
    </source>
</evidence>
<evidence type="ECO:0000313" key="3">
    <source>
        <dbReference type="Proteomes" id="UP000015350"/>
    </source>
</evidence>
<dbReference type="EMBL" id="AQPH01000043">
    <property type="protein sequence ID" value="EPY01334.1"/>
    <property type="molecule type" value="Genomic_DNA"/>
</dbReference>
<organism evidence="2 3">
    <name type="scientific">Magnetospirillum fulvum MGU-K5</name>
    <dbReference type="NCBI Taxonomy" id="1316936"/>
    <lineage>
        <taxon>Bacteria</taxon>
        <taxon>Pseudomonadati</taxon>
        <taxon>Pseudomonadota</taxon>
        <taxon>Alphaproteobacteria</taxon>
        <taxon>Rhodospirillales</taxon>
        <taxon>Rhodospirillaceae</taxon>
        <taxon>Magnetospirillum</taxon>
    </lineage>
</organism>
<reference evidence="2 3" key="1">
    <citation type="submission" date="2013-04" db="EMBL/GenBank/DDBJ databases">
        <authorList>
            <person name="Kuznetsov B."/>
            <person name="Ivanovsky R."/>
        </authorList>
    </citation>
    <scope>NUCLEOTIDE SEQUENCE [LARGE SCALE GENOMIC DNA]</scope>
    <source>
        <strain evidence="2 3">MGU-K5</strain>
    </source>
</reference>
<proteinExistence type="predicted"/>